<dbReference type="EMBL" id="JAZEWV010000002">
    <property type="protein sequence ID" value="MEE4541241.1"/>
    <property type="molecule type" value="Genomic_DNA"/>
</dbReference>
<feature type="compositionally biased region" description="Pro residues" evidence="4">
    <location>
        <begin position="344"/>
        <end position="366"/>
    </location>
</feature>
<feature type="domain" description="GH26" evidence="5">
    <location>
        <begin position="1"/>
        <end position="283"/>
    </location>
</feature>
<keyword evidence="1 3" id="KW-0378">Hydrolase</keyword>
<feature type="region of interest" description="Disordered" evidence="4">
    <location>
        <begin position="291"/>
        <end position="379"/>
    </location>
</feature>
<organism evidence="6 7">
    <name type="scientific">Actinacidiphila polyblastidii</name>
    <dbReference type="NCBI Taxonomy" id="3110430"/>
    <lineage>
        <taxon>Bacteria</taxon>
        <taxon>Bacillati</taxon>
        <taxon>Actinomycetota</taxon>
        <taxon>Actinomycetes</taxon>
        <taxon>Kitasatosporales</taxon>
        <taxon>Streptomycetaceae</taxon>
        <taxon>Actinacidiphila</taxon>
    </lineage>
</organism>
<evidence type="ECO:0000313" key="6">
    <source>
        <dbReference type="EMBL" id="MEE4541241.1"/>
    </source>
</evidence>
<gene>
    <name evidence="6" type="ORF">V2S66_04575</name>
</gene>
<evidence type="ECO:0000256" key="2">
    <source>
        <dbReference type="ARBA" id="ARBA00023295"/>
    </source>
</evidence>
<dbReference type="Proteomes" id="UP001344658">
    <property type="component" value="Unassembled WGS sequence"/>
</dbReference>
<dbReference type="GO" id="GO:0016787">
    <property type="term" value="F:hydrolase activity"/>
    <property type="evidence" value="ECO:0007669"/>
    <property type="project" value="UniProtKB-KW"/>
</dbReference>
<dbReference type="Gene3D" id="3.20.20.80">
    <property type="entry name" value="Glycosidases"/>
    <property type="match status" value="1"/>
</dbReference>
<proteinExistence type="inferred from homology"/>
<evidence type="ECO:0000259" key="5">
    <source>
        <dbReference type="PROSITE" id="PS51764"/>
    </source>
</evidence>
<evidence type="ECO:0000256" key="1">
    <source>
        <dbReference type="ARBA" id="ARBA00022801"/>
    </source>
</evidence>
<comment type="caution">
    <text evidence="6">The sequence shown here is derived from an EMBL/GenBank/DDBJ whole genome shotgun (WGS) entry which is preliminary data.</text>
</comment>
<accession>A0ABU7P612</accession>
<dbReference type="SUPFAM" id="SSF51445">
    <property type="entry name" value="(Trans)glycosidases"/>
    <property type="match status" value="1"/>
</dbReference>
<dbReference type="PROSITE" id="PS51764">
    <property type="entry name" value="GH26"/>
    <property type="match status" value="1"/>
</dbReference>
<feature type="active site" description="Proton donor" evidence="3">
    <location>
        <position position="121"/>
    </location>
</feature>
<name>A0ABU7P612_9ACTN</name>
<reference evidence="6 7" key="1">
    <citation type="submission" date="2023-12" db="EMBL/GenBank/DDBJ databases">
        <title>Streptomyces sp. V4-01.</title>
        <authorList>
            <person name="Somphong A."/>
            <person name="Phongsopitanun W."/>
        </authorList>
    </citation>
    <scope>NUCLEOTIDE SEQUENCE [LARGE SCALE GENOMIC DNA]</scope>
    <source>
        <strain evidence="6 7">V4-01</strain>
    </source>
</reference>
<evidence type="ECO:0000256" key="3">
    <source>
        <dbReference type="PROSITE-ProRule" id="PRU01100"/>
    </source>
</evidence>
<evidence type="ECO:0000256" key="4">
    <source>
        <dbReference type="SAM" id="MobiDB-lite"/>
    </source>
</evidence>
<keyword evidence="7" id="KW-1185">Reference proteome</keyword>
<feature type="compositionally biased region" description="Pro residues" evidence="4">
    <location>
        <begin position="307"/>
        <end position="316"/>
    </location>
</feature>
<evidence type="ECO:0000313" key="7">
    <source>
        <dbReference type="Proteomes" id="UP001344658"/>
    </source>
</evidence>
<comment type="similarity">
    <text evidence="3">Belongs to the glycosyl hydrolase 26 family.</text>
</comment>
<dbReference type="InterPro" id="IPR022790">
    <property type="entry name" value="GH26_dom"/>
</dbReference>
<keyword evidence="2 3" id="KW-0326">Glycosidase</keyword>
<dbReference type="Pfam" id="PF02156">
    <property type="entry name" value="Glyco_hydro_26"/>
    <property type="match status" value="1"/>
</dbReference>
<feature type="compositionally biased region" description="Low complexity" evidence="4">
    <location>
        <begin position="367"/>
        <end position="379"/>
    </location>
</feature>
<protein>
    <submittedName>
        <fullName evidence="6">Glycosyl hydrolase</fullName>
    </submittedName>
</protein>
<feature type="active site" description="Nucleophile" evidence="3">
    <location>
        <position position="226"/>
    </location>
</feature>
<feature type="compositionally biased region" description="Low complexity" evidence="4">
    <location>
        <begin position="297"/>
        <end position="306"/>
    </location>
</feature>
<sequence length="421" mass="45010">MGAFTDSGEQGVRSLAALQTWLGGTDIRVGHTYLPGDTWDAIEGDTGLLQPWADWQRAEPGRMLVLNVPMQQHNEDHLSDYQVRGLIQRGASGAYDAHFTRLAQHLVSLGVPDTVIVLGWEMNGATYSHRCGPDPAGWKAYWNRVVAAMRAVPGQHFRFDFAPNRGRDAIAWTECYPGDASVDVVGMDSYDQPPGESFFDQVTEPYGLQAQVAFAARHHKAISYPEWGLFRNGDNPDYMSLMLTWIAQHRPLYQTITDYCPHGVWQCTDNPKATAVYRALLYGRKVAPVVPAPTPTATPTVTAKPTPTAPPTPTLPATPGATPTPALPPAPAVTPPQTAAPTAKPTPAPTAKPTAPPTAVPLPGTLPAPAGAGAARPVPAPAGALVESCAPMPLSEELKKSYDDAEVCVKLRPKARASGKA</sequence>
<dbReference type="InterPro" id="IPR017853">
    <property type="entry name" value="GH"/>
</dbReference>
<feature type="compositionally biased region" description="Pro residues" evidence="4">
    <location>
        <begin position="325"/>
        <end position="334"/>
    </location>
</feature>